<dbReference type="InterPro" id="IPR050553">
    <property type="entry name" value="Thioredoxin_ResA/DsbE_sf"/>
</dbReference>
<dbReference type="CDD" id="cd02966">
    <property type="entry name" value="TlpA_like_family"/>
    <property type="match status" value="1"/>
</dbReference>
<evidence type="ECO:0000259" key="2">
    <source>
        <dbReference type="PROSITE" id="PS51352"/>
    </source>
</evidence>
<dbReference type="PROSITE" id="PS51352">
    <property type="entry name" value="THIOREDOXIN_2"/>
    <property type="match status" value="1"/>
</dbReference>
<feature type="signal peptide" evidence="1">
    <location>
        <begin position="1"/>
        <end position="21"/>
    </location>
</feature>
<gene>
    <name evidence="3" type="ORF">SAMN05660841_03359</name>
</gene>
<dbReference type="SUPFAM" id="SSF52833">
    <property type="entry name" value="Thioredoxin-like"/>
    <property type="match status" value="1"/>
</dbReference>
<dbReference type="GO" id="GO:0016853">
    <property type="term" value="F:isomerase activity"/>
    <property type="evidence" value="ECO:0007669"/>
    <property type="project" value="UniProtKB-KW"/>
</dbReference>
<keyword evidence="3" id="KW-0413">Isomerase</keyword>
<dbReference type="InterPro" id="IPR013766">
    <property type="entry name" value="Thioredoxin_domain"/>
</dbReference>
<dbReference type="InterPro" id="IPR036249">
    <property type="entry name" value="Thioredoxin-like_sf"/>
</dbReference>
<dbReference type="Gene3D" id="3.40.30.10">
    <property type="entry name" value="Glutaredoxin"/>
    <property type="match status" value="1"/>
</dbReference>
<dbReference type="AlphaFoldDB" id="A0A1T5FLQ9"/>
<dbReference type="GO" id="GO:0016491">
    <property type="term" value="F:oxidoreductase activity"/>
    <property type="evidence" value="ECO:0007669"/>
    <property type="project" value="InterPro"/>
</dbReference>
<name>A0A1T5FLQ9_9SPHI</name>
<evidence type="ECO:0000313" key="4">
    <source>
        <dbReference type="Proteomes" id="UP000190150"/>
    </source>
</evidence>
<reference evidence="4" key="1">
    <citation type="submission" date="2017-02" db="EMBL/GenBank/DDBJ databases">
        <authorList>
            <person name="Varghese N."/>
            <person name="Submissions S."/>
        </authorList>
    </citation>
    <scope>NUCLEOTIDE SEQUENCE [LARGE SCALE GENOMIC DNA]</scope>
    <source>
        <strain evidence="4">DSM 24091</strain>
    </source>
</reference>
<feature type="chain" id="PRO_5013295761" evidence="1">
    <location>
        <begin position="22"/>
        <end position="419"/>
    </location>
</feature>
<dbReference type="RefSeq" id="WP_079644812.1">
    <property type="nucleotide sequence ID" value="NZ_FUZF01000017.1"/>
</dbReference>
<dbReference type="PANTHER" id="PTHR42852">
    <property type="entry name" value="THIOL:DISULFIDE INTERCHANGE PROTEIN DSBE"/>
    <property type="match status" value="1"/>
</dbReference>
<evidence type="ECO:0000256" key="1">
    <source>
        <dbReference type="SAM" id="SignalP"/>
    </source>
</evidence>
<evidence type="ECO:0000313" key="3">
    <source>
        <dbReference type="EMBL" id="SKB97085.1"/>
    </source>
</evidence>
<feature type="domain" description="Thioredoxin" evidence="2">
    <location>
        <begin position="33"/>
        <end position="177"/>
    </location>
</feature>
<dbReference type="STRING" id="1513896.SAMN05660841_03359"/>
<dbReference type="PANTHER" id="PTHR42852:SF13">
    <property type="entry name" value="PROTEIN DIPZ"/>
    <property type="match status" value="1"/>
</dbReference>
<dbReference type="Proteomes" id="UP000190150">
    <property type="component" value="Unassembled WGS sequence"/>
</dbReference>
<keyword evidence="4" id="KW-1185">Reference proteome</keyword>
<dbReference type="EMBL" id="FUZF01000017">
    <property type="protein sequence ID" value="SKB97085.1"/>
    <property type="molecule type" value="Genomic_DNA"/>
</dbReference>
<dbReference type="OrthoDB" id="793244at2"/>
<dbReference type="InterPro" id="IPR013740">
    <property type="entry name" value="Redoxin"/>
</dbReference>
<accession>A0A1T5FLQ9</accession>
<keyword evidence="1" id="KW-0732">Signal</keyword>
<protein>
    <submittedName>
        <fullName evidence="3">Thiol-disulfide isomerase or thioredoxin</fullName>
    </submittedName>
</protein>
<proteinExistence type="predicted"/>
<organism evidence="3 4">
    <name type="scientific">Sphingobacterium nematocida</name>
    <dbReference type="NCBI Taxonomy" id="1513896"/>
    <lineage>
        <taxon>Bacteria</taxon>
        <taxon>Pseudomonadati</taxon>
        <taxon>Bacteroidota</taxon>
        <taxon>Sphingobacteriia</taxon>
        <taxon>Sphingobacteriales</taxon>
        <taxon>Sphingobacteriaceae</taxon>
        <taxon>Sphingobacterium</taxon>
    </lineage>
</organism>
<dbReference type="Pfam" id="PF08534">
    <property type="entry name" value="Redoxin"/>
    <property type="match status" value="1"/>
</dbReference>
<sequence length="419" mass="47859">MKYFKIFIIWVYSMCCFLAYAQKSSAVDLSKALQVGDTFVPPKSVKLIRGSESKIDWNALEDKVVLLDFFATTCGTCIQIMPHLQELEKELEGKFKVLVVTVQDKRTMIDFFKKNGYLKEHNVNLPVIHSDDYLKDLFPHLTIPHSVLLYKGKVQAITKDGFVNKENILKLHRQGQITLPLKDDFGKGEMLAKLGDGNIGLTAGVIFSGYQEGVDYQPWQFDQDTLTGLYKSSLYNASMYGALLSLASKAKIKESYVPRFDRVIWKVKDSTKYENFSEQPSDVWLLDNAVSYERYDKKNRPDSIQARIILNDFVNLYGVRAYKSTKRMPCLVLKNCPVVNYIEKDAGGKMTYMGTTVLVSFLDYVNKFPPAVDEVNKDIKIRLGTYETLDDLNKQLAVYGIRGDVEEREIEVLLIEEVD</sequence>